<evidence type="ECO:0000256" key="3">
    <source>
        <dbReference type="ARBA" id="ARBA00022989"/>
    </source>
</evidence>
<sequence length="185" mass="20470">MFIENWPEILLIFTMRLGDVTLGTLRISMLVRGYRFVAAVLSFLESLLWLIATAQVLTSLSNPSQFVAFAGGYAMGTFVGSTIEQWLALGENLLRVIAPTDSPPVADSLRNLGLEVTVLNAQGHQGGVRISFCVIPARKRELVLKTVEAVNPEALTTIEKITTADLQRYSLPKNFSGWFSRLKQR</sequence>
<evidence type="ECO:0000259" key="6">
    <source>
        <dbReference type="Pfam" id="PF18955"/>
    </source>
</evidence>
<keyword evidence="8" id="KW-1185">Reference proteome</keyword>
<accession>A0ABT7ATF9</accession>
<dbReference type="InterPro" id="IPR022930">
    <property type="entry name" value="UPF0316"/>
</dbReference>
<evidence type="ECO:0000256" key="2">
    <source>
        <dbReference type="ARBA" id="ARBA00022692"/>
    </source>
</evidence>
<dbReference type="PANTHER" id="PTHR40060:SF1">
    <property type="entry name" value="UPF0316 PROTEIN YEBE"/>
    <property type="match status" value="1"/>
</dbReference>
<keyword evidence="4 5" id="KW-0472">Membrane</keyword>
<proteinExistence type="predicted"/>
<comment type="caution">
    <text evidence="7">The sequence shown here is derived from an EMBL/GenBank/DDBJ whole genome shotgun (WGS) entry which is preliminary data.</text>
</comment>
<dbReference type="PANTHER" id="PTHR40060">
    <property type="entry name" value="UPF0316 PROTEIN YEBE"/>
    <property type="match status" value="1"/>
</dbReference>
<gene>
    <name evidence="7" type="ORF">PMG71_09770</name>
</gene>
<reference evidence="7 8" key="1">
    <citation type="submission" date="2023-01" db="EMBL/GenBank/DDBJ databases">
        <title>Novel diversity within Roseofilum (Cyanobacteria; Desertifilaceae) from marine benthic mats with descriptions of four novel species.</title>
        <authorList>
            <person name="Wang Y."/>
            <person name="Berthold D.E."/>
            <person name="Hu J."/>
            <person name="Lefler F.W."/>
            <person name="Laughinghouse H.D. IV."/>
        </authorList>
    </citation>
    <scope>NUCLEOTIDE SEQUENCE [LARGE SCALE GENOMIC DNA]</scope>
    <source>
        <strain evidence="7 8">BLCC-M154</strain>
    </source>
</reference>
<name>A0ABT7ATF9_9CYAN</name>
<organism evidence="7 8">
    <name type="scientific">Roseofilum acuticapitatum BLCC-M154</name>
    <dbReference type="NCBI Taxonomy" id="3022444"/>
    <lineage>
        <taxon>Bacteria</taxon>
        <taxon>Bacillati</taxon>
        <taxon>Cyanobacteriota</taxon>
        <taxon>Cyanophyceae</taxon>
        <taxon>Desertifilales</taxon>
        <taxon>Desertifilaceae</taxon>
        <taxon>Roseofilum</taxon>
        <taxon>Roseofilum acuticapitatum</taxon>
    </lineage>
</organism>
<dbReference type="Pfam" id="PF18955">
    <property type="entry name" value="DUF5698"/>
    <property type="match status" value="1"/>
</dbReference>
<feature type="domain" description="DUF5698" evidence="6">
    <location>
        <begin position="24"/>
        <end position="80"/>
    </location>
</feature>
<keyword evidence="3 5" id="KW-1133">Transmembrane helix</keyword>
<dbReference type="Proteomes" id="UP001235303">
    <property type="component" value="Unassembled WGS sequence"/>
</dbReference>
<evidence type="ECO:0000256" key="4">
    <source>
        <dbReference type="ARBA" id="ARBA00023136"/>
    </source>
</evidence>
<feature type="transmembrane region" description="Helical" evidence="5">
    <location>
        <begin position="36"/>
        <end position="57"/>
    </location>
</feature>
<evidence type="ECO:0000256" key="1">
    <source>
        <dbReference type="ARBA" id="ARBA00022475"/>
    </source>
</evidence>
<keyword evidence="1" id="KW-1003">Cell membrane</keyword>
<evidence type="ECO:0000313" key="8">
    <source>
        <dbReference type="Proteomes" id="UP001235303"/>
    </source>
</evidence>
<keyword evidence="2 5" id="KW-0812">Transmembrane</keyword>
<dbReference type="EMBL" id="JAQOSP010000066">
    <property type="protein sequence ID" value="MDJ1169714.1"/>
    <property type="molecule type" value="Genomic_DNA"/>
</dbReference>
<dbReference type="RefSeq" id="WP_283753469.1">
    <property type="nucleotide sequence ID" value="NZ_JAQOSP010000066.1"/>
</dbReference>
<dbReference type="InterPro" id="IPR044035">
    <property type="entry name" value="DUF5698"/>
</dbReference>
<evidence type="ECO:0000256" key="5">
    <source>
        <dbReference type="SAM" id="Phobius"/>
    </source>
</evidence>
<protein>
    <submittedName>
        <fullName evidence="7">DUF5698 domain-containing protein</fullName>
    </submittedName>
</protein>
<evidence type="ECO:0000313" key="7">
    <source>
        <dbReference type="EMBL" id="MDJ1169714.1"/>
    </source>
</evidence>